<feature type="region of interest" description="Disordered" evidence="5">
    <location>
        <begin position="258"/>
        <end position="278"/>
    </location>
</feature>
<keyword evidence="4 7" id="KW-0067">ATP-binding</keyword>
<evidence type="ECO:0000256" key="5">
    <source>
        <dbReference type="SAM" id="MobiDB-lite"/>
    </source>
</evidence>
<organism evidence="7 8">
    <name type="scientific">Nocardioides taihuensis</name>
    <dbReference type="NCBI Taxonomy" id="1835606"/>
    <lineage>
        <taxon>Bacteria</taxon>
        <taxon>Bacillati</taxon>
        <taxon>Actinomycetota</taxon>
        <taxon>Actinomycetes</taxon>
        <taxon>Propionibacteriales</taxon>
        <taxon>Nocardioidaceae</taxon>
        <taxon>Nocardioides</taxon>
    </lineage>
</organism>
<evidence type="ECO:0000313" key="7">
    <source>
        <dbReference type="EMBL" id="MFC5179481.1"/>
    </source>
</evidence>
<gene>
    <name evidence="7" type="ORF">ACFPGP_22590</name>
</gene>
<evidence type="ECO:0000313" key="8">
    <source>
        <dbReference type="Proteomes" id="UP001596087"/>
    </source>
</evidence>
<evidence type="ECO:0000256" key="3">
    <source>
        <dbReference type="ARBA" id="ARBA00022741"/>
    </source>
</evidence>
<dbReference type="RefSeq" id="WP_378593698.1">
    <property type="nucleotide sequence ID" value="NZ_JBHSKD010000028.1"/>
</dbReference>
<dbReference type="SMART" id="SM00382">
    <property type="entry name" value="AAA"/>
    <property type="match status" value="1"/>
</dbReference>
<dbReference type="PANTHER" id="PTHR43776:SF7">
    <property type="entry name" value="D,D-DIPEPTIDE TRANSPORT ATP-BINDING PROTEIN DDPF-RELATED"/>
    <property type="match status" value="1"/>
</dbReference>
<accession>A0ABW0BQ08</accession>
<keyword evidence="8" id="KW-1185">Reference proteome</keyword>
<protein>
    <submittedName>
        <fullName evidence="7">ATP-binding cassette domain-containing protein</fullName>
    </submittedName>
</protein>
<dbReference type="InterPro" id="IPR050319">
    <property type="entry name" value="ABC_transp_ATP-bind"/>
</dbReference>
<dbReference type="Gene3D" id="3.40.50.300">
    <property type="entry name" value="P-loop containing nucleotide triphosphate hydrolases"/>
    <property type="match status" value="1"/>
</dbReference>
<sequence length="278" mass="30211">MSVVEVRGLCVEYAPHGRAARRSGQQTRLAVQGVDLTLERGEILGVVGESGSGKTSVARCVAGYQTATAGTVAVDGTVLTARREPRDRRRVQMIFQDPYSSLNPAMTLRQALREPIAVHGLRPRQGVDQRVEELMTLVGLDLRHLDAKPRRLSGGQRQRASIARALALEPEVLVADEPVSALDVSVQAVILNLLADLRSRLDMSILFISHDMSVVAHLCDRVAVMTKGRIVETGPVDEVFRSPRDPYTRELLAAVPPHPWAEVPATDTDAALPDPTGQ</sequence>
<name>A0ABW0BQ08_9ACTN</name>
<evidence type="ECO:0000256" key="1">
    <source>
        <dbReference type="ARBA" id="ARBA00005417"/>
    </source>
</evidence>
<dbReference type="SUPFAM" id="SSF52540">
    <property type="entry name" value="P-loop containing nucleoside triphosphate hydrolases"/>
    <property type="match status" value="1"/>
</dbReference>
<dbReference type="GO" id="GO:0005524">
    <property type="term" value="F:ATP binding"/>
    <property type="evidence" value="ECO:0007669"/>
    <property type="project" value="UniProtKB-KW"/>
</dbReference>
<dbReference type="InterPro" id="IPR003439">
    <property type="entry name" value="ABC_transporter-like_ATP-bd"/>
</dbReference>
<comment type="caution">
    <text evidence="7">The sequence shown here is derived from an EMBL/GenBank/DDBJ whole genome shotgun (WGS) entry which is preliminary data.</text>
</comment>
<reference evidence="8" key="1">
    <citation type="journal article" date="2019" name="Int. J. Syst. Evol. Microbiol.">
        <title>The Global Catalogue of Microorganisms (GCM) 10K type strain sequencing project: providing services to taxonomists for standard genome sequencing and annotation.</title>
        <authorList>
            <consortium name="The Broad Institute Genomics Platform"/>
            <consortium name="The Broad Institute Genome Sequencing Center for Infectious Disease"/>
            <person name="Wu L."/>
            <person name="Ma J."/>
        </authorList>
    </citation>
    <scope>NUCLEOTIDE SEQUENCE [LARGE SCALE GENOMIC DNA]</scope>
    <source>
        <strain evidence="8">DFY41</strain>
    </source>
</reference>
<dbReference type="InterPro" id="IPR003593">
    <property type="entry name" value="AAA+_ATPase"/>
</dbReference>
<dbReference type="CDD" id="cd03257">
    <property type="entry name" value="ABC_NikE_OppD_transporters"/>
    <property type="match status" value="1"/>
</dbReference>
<dbReference type="PROSITE" id="PS00211">
    <property type="entry name" value="ABC_TRANSPORTER_1"/>
    <property type="match status" value="1"/>
</dbReference>
<evidence type="ECO:0000256" key="2">
    <source>
        <dbReference type="ARBA" id="ARBA00022448"/>
    </source>
</evidence>
<dbReference type="InterPro" id="IPR027417">
    <property type="entry name" value="P-loop_NTPase"/>
</dbReference>
<dbReference type="EMBL" id="JBHSKD010000028">
    <property type="protein sequence ID" value="MFC5179481.1"/>
    <property type="molecule type" value="Genomic_DNA"/>
</dbReference>
<feature type="domain" description="ABC transporter" evidence="6">
    <location>
        <begin position="6"/>
        <end position="252"/>
    </location>
</feature>
<dbReference type="InterPro" id="IPR017871">
    <property type="entry name" value="ABC_transporter-like_CS"/>
</dbReference>
<evidence type="ECO:0000256" key="4">
    <source>
        <dbReference type="ARBA" id="ARBA00022840"/>
    </source>
</evidence>
<keyword evidence="2" id="KW-0813">Transport</keyword>
<dbReference type="Pfam" id="PF00005">
    <property type="entry name" value="ABC_tran"/>
    <property type="match status" value="1"/>
</dbReference>
<evidence type="ECO:0000259" key="6">
    <source>
        <dbReference type="PROSITE" id="PS50893"/>
    </source>
</evidence>
<comment type="similarity">
    <text evidence="1">Belongs to the ABC transporter superfamily.</text>
</comment>
<dbReference type="Proteomes" id="UP001596087">
    <property type="component" value="Unassembled WGS sequence"/>
</dbReference>
<proteinExistence type="inferred from homology"/>
<dbReference type="PANTHER" id="PTHR43776">
    <property type="entry name" value="TRANSPORT ATP-BINDING PROTEIN"/>
    <property type="match status" value="1"/>
</dbReference>
<keyword evidence="3" id="KW-0547">Nucleotide-binding</keyword>
<dbReference type="PROSITE" id="PS50893">
    <property type="entry name" value="ABC_TRANSPORTER_2"/>
    <property type="match status" value="1"/>
</dbReference>